<evidence type="ECO:0000313" key="6">
    <source>
        <dbReference type="EMBL" id="GGF16881.1"/>
    </source>
</evidence>
<dbReference type="Pfam" id="PF00440">
    <property type="entry name" value="TetR_N"/>
    <property type="match status" value="1"/>
</dbReference>
<dbReference type="PANTHER" id="PTHR30055">
    <property type="entry name" value="HTH-TYPE TRANSCRIPTIONAL REGULATOR RUTR"/>
    <property type="match status" value="1"/>
</dbReference>
<protein>
    <submittedName>
        <fullName evidence="6">TetR family transcriptional regulator</fullName>
    </submittedName>
</protein>
<evidence type="ECO:0000313" key="7">
    <source>
        <dbReference type="Proteomes" id="UP000632454"/>
    </source>
</evidence>
<keyword evidence="3" id="KW-0804">Transcription</keyword>
<keyword evidence="1" id="KW-0805">Transcription regulation</keyword>
<reference evidence="7" key="1">
    <citation type="journal article" date="2019" name="Int. J. Syst. Evol. Microbiol.">
        <title>The Global Catalogue of Microorganisms (GCM) 10K type strain sequencing project: providing services to taxonomists for standard genome sequencing and annotation.</title>
        <authorList>
            <consortium name="The Broad Institute Genomics Platform"/>
            <consortium name="The Broad Institute Genome Sequencing Center for Infectious Disease"/>
            <person name="Wu L."/>
            <person name="Ma J."/>
        </authorList>
    </citation>
    <scope>NUCLEOTIDE SEQUENCE [LARGE SCALE GENOMIC DNA]</scope>
    <source>
        <strain evidence="7">CCM 7855</strain>
    </source>
</reference>
<evidence type="ECO:0000256" key="2">
    <source>
        <dbReference type="ARBA" id="ARBA00023125"/>
    </source>
</evidence>
<dbReference type="PROSITE" id="PS50977">
    <property type="entry name" value="HTH_TETR_2"/>
    <property type="match status" value="1"/>
</dbReference>
<dbReference type="EMBL" id="BMCS01000001">
    <property type="protein sequence ID" value="GGF16881.1"/>
    <property type="molecule type" value="Genomic_DNA"/>
</dbReference>
<comment type="caution">
    <text evidence="6">The sequence shown here is derived from an EMBL/GenBank/DDBJ whole genome shotgun (WGS) entry which is preliminary data.</text>
</comment>
<proteinExistence type="predicted"/>
<evidence type="ECO:0000256" key="1">
    <source>
        <dbReference type="ARBA" id="ARBA00023015"/>
    </source>
</evidence>
<dbReference type="Gene3D" id="1.10.357.10">
    <property type="entry name" value="Tetracycline Repressor, domain 2"/>
    <property type="match status" value="1"/>
</dbReference>
<keyword evidence="7" id="KW-1185">Reference proteome</keyword>
<evidence type="ECO:0000256" key="3">
    <source>
        <dbReference type="ARBA" id="ARBA00023163"/>
    </source>
</evidence>
<evidence type="ECO:0000256" key="4">
    <source>
        <dbReference type="PROSITE-ProRule" id="PRU00335"/>
    </source>
</evidence>
<dbReference type="PRINTS" id="PR00455">
    <property type="entry name" value="HTHTETR"/>
</dbReference>
<name>A0ABQ1UFJ7_9NOCA</name>
<feature type="DNA-binding region" description="H-T-H motif" evidence="4">
    <location>
        <begin position="42"/>
        <end position="61"/>
    </location>
</feature>
<dbReference type="InterPro" id="IPR001647">
    <property type="entry name" value="HTH_TetR"/>
</dbReference>
<evidence type="ECO:0000259" key="5">
    <source>
        <dbReference type="PROSITE" id="PS50977"/>
    </source>
</evidence>
<organism evidence="6 7">
    <name type="scientific">Williamsia phyllosphaerae</name>
    <dbReference type="NCBI Taxonomy" id="885042"/>
    <lineage>
        <taxon>Bacteria</taxon>
        <taxon>Bacillati</taxon>
        <taxon>Actinomycetota</taxon>
        <taxon>Actinomycetes</taxon>
        <taxon>Mycobacteriales</taxon>
        <taxon>Nocardiaceae</taxon>
        <taxon>Williamsia</taxon>
    </lineage>
</organism>
<dbReference type="InterPro" id="IPR050109">
    <property type="entry name" value="HTH-type_TetR-like_transc_reg"/>
</dbReference>
<dbReference type="Proteomes" id="UP000632454">
    <property type="component" value="Unassembled WGS sequence"/>
</dbReference>
<dbReference type="InterPro" id="IPR009057">
    <property type="entry name" value="Homeodomain-like_sf"/>
</dbReference>
<sequence length="202" mass="21328">MTAENGGEPVGSGGPDRKGSIRERILAAAVRLFGELGYTETTMERIAAEAGVARATVFNNYASKEKLFDAVASTHYVGFADCLRAENDPDLELRVRLDNALARWSSSFATHVDAVIPVVHSWVHAGGPLLPGSDATADLLAEMIGAEQAAGRLGSERSPIVMGRAASDALTGTLLRWTTDSNPTAESLSEALIATADAIRFE</sequence>
<accession>A0ABQ1UFJ7</accession>
<dbReference type="PANTHER" id="PTHR30055:SF234">
    <property type="entry name" value="HTH-TYPE TRANSCRIPTIONAL REGULATOR BETI"/>
    <property type="match status" value="1"/>
</dbReference>
<gene>
    <name evidence="6" type="ORF">GCM10007298_11100</name>
</gene>
<feature type="domain" description="HTH tetR-type" evidence="5">
    <location>
        <begin position="19"/>
        <end position="79"/>
    </location>
</feature>
<dbReference type="SUPFAM" id="SSF46689">
    <property type="entry name" value="Homeodomain-like"/>
    <property type="match status" value="1"/>
</dbReference>
<keyword evidence="2 4" id="KW-0238">DNA-binding</keyword>
<dbReference type="RefSeq" id="WP_188487639.1">
    <property type="nucleotide sequence ID" value="NZ_BMCS01000001.1"/>
</dbReference>